<comment type="caution">
    <text evidence="1">The sequence shown here is derived from an EMBL/GenBank/DDBJ whole genome shotgun (WGS) entry which is preliminary data.</text>
</comment>
<protein>
    <submittedName>
        <fullName evidence="1">Uncharacterized protein</fullName>
    </submittedName>
</protein>
<dbReference type="EMBL" id="BLRZ01000343">
    <property type="protein sequence ID" value="GFP31460.1"/>
    <property type="molecule type" value="Genomic_DNA"/>
</dbReference>
<sequence>MKRFMVPRVAHKECGRGLSPLGDMGNAA</sequence>
<accession>A0A6V8PH83</accession>
<keyword evidence="2" id="KW-1185">Reference proteome</keyword>
<reference evidence="1 2" key="1">
    <citation type="journal article" date="2020" name="Front. Microbiol.">
        <title>Single-cell genomics of novel Actinobacteria with the Wood-Ljungdahl pathway discovered in a serpentinizing system.</title>
        <authorList>
            <person name="Merino N."/>
            <person name="Kawai M."/>
            <person name="Boyd E.S."/>
            <person name="Colman D.R."/>
            <person name="McGlynn S.E."/>
            <person name="Nealson K.H."/>
            <person name="Kurokawa K."/>
            <person name="Hongoh Y."/>
        </authorList>
    </citation>
    <scope>NUCLEOTIDE SEQUENCE [LARGE SCALE GENOMIC DNA]</scope>
    <source>
        <strain evidence="1 2">S34</strain>
    </source>
</reference>
<organism evidence="1 2">
    <name type="scientific">Candidatus Hakubella thermalkaliphila</name>
    <dbReference type="NCBI Taxonomy" id="2754717"/>
    <lineage>
        <taxon>Bacteria</taxon>
        <taxon>Bacillati</taxon>
        <taxon>Actinomycetota</taxon>
        <taxon>Actinomycetota incertae sedis</taxon>
        <taxon>Candidatus Hakubellales</taxon>
        <taxon>Candidatus Hakubellaceae</taxon>
        <taxon>Candidatus Hakubella</taxon>
    </lineage>
</organism>
<evidence type="ECO:0000313" key="1">
    <source>
        <dbReference type="EMBL" id="GFP31460.1"/>
    </source>
</evidence>
<feature type="non-terminal residue" evidence="1">
    <location>
        <position position="28"/>
    </location>
</feature>
<dbReference type="Proteomes" id="UP000588083">
    <property type="component" value="Unassembled WGS sequence"/>
</dbReference>
<evidence type="ECO:0000313" key="2">
    <source>
        <dbReference type="Proteomes" id="UP000588083"/>
    </source>
</evidence>
<proteinExistence type="predicted"/>
<dbReference type="AlphaFoldDB" id="A0A6V8PH83"/>
<name>A0A6V8PH83_9ACTN</name>
<gene>
    <name evidence="1" type="ORF">HKBW3S34_02380</name>
</gene>